<name>A0A395W547_9FIRM</name>
<protein>
    <submittedName>
        <fullName evidence="2">DUF2304 domain-containing protein</fullName>
    </submittedName>
</protein>
<accession>A0A395W547</accession>
<dbReference type="RefSeq" id="WP_118326048.1">
    <property type="nucleotide sequence ID" value="NZ_CATXNH010000011.1"/>
</dbReference>
<dbReference type="Pfam" id="PF10066">
    <property type="entry name" value="DUF2304"/>
    <property type="match status" value="1"/>
</dbReference>
<dbReference type="AlphaFoldDB" id="A0A395W547"/>
<evidence type="ECO:0000313" key="2">
    <source>
        <dbReference type="EMBL" id="RGU88450.1"/>
    </source>
</evidence>
<dbReference type="EMBL" id="QRYQ01000051">
    <property type="protein sequence ID" value="RGU88450.1"/>
    <property type="molecule type" value="Genomic_DNA"/>
</dbReference>
<gene>
    <name evidence="2" type="ORF">DWW32_13125</name>
</gene>
<dbReference type="InterPro" id="IPR019277">
    <property type="entry name" value="DUF2304"/>
</dbReference>
<organism evidence="2 3">
    <name type="scientific">Holdemanella biformis</name>
    <dbReference type="NCBI Taxonomy" id="1735"/>
    <lineage>
        <taxon>Bacteria</taxon>
        <taxon>Bacillati</taxon>
        <taxon>Bacillota</taxon>
        <taxon>Erysipelotrichia</taxon>
        <taxon>Erysipelotrichales</taxon>
        <taxon>Erysipelotrichaceae</taxon>
        <taxon>Holdemanella</taxon>
    </lineage>
</organism>
<comment type="caution">
    <text evidence="2">The sequence shown here is derived from an EMBL/GenBank/DDBJ whole genome shotgun (WGS) entry which is preliminary data.</text>
</comment>
<reference evidence="2 3" key="1">
    <citation type="submission" date="2018-08" db="EMBL/GenBank/DDBJ databases">
        <title>A genome reference for cultivated species of the human gut microbiota.</title>
        <authorList>
            <person name="Zou Y."/>
            <person name="Xue W."/>
            <person name="Luo G."/>
        </authorList>
    </citation>
    <scope>NUCLEOTIDE SEQUENCE [LARGE SCALE GENOMIC DNA]</scope>
    <source>
        <strain evidence="2 3">AF15-20</strain>
    </source>
</reference>
<feature type="transmembrane region" description="Helical" evidence="1">
    <location>
        <begin position="69"/>
        <end position="89"/>
    </location>
</feature>
<evidence type="ECO:0000313" key="3">
    <source>
        <dbReference type="Proteomes" id="UP000265489"/>
    </source>
</evidence>
<evidence type="ECO:0000256" key="1">
    <source>
        <dbReference type="SAM" id="Phobius"/>
    </source>
</evidence>
<keyword evidence="1" id="KW-0472">Membrane</keyword>
<keyword evidence="1" id="KW-1133">Transmembrane helix</keyword>
<feature type="transmembrane region" description="Helical" evidence="1">
    <location>
        <begin position="6"/>
        <end position="24"/>
    </location>
</feature>
<feature type="transmembrane region" description="Helical" evidence="1">
    <location>
        <begin position="36"/>
        <end position="63"/>
    </location>
</feature>
<keyword evidence="1" id="KW-0812">Transmembrane</keyword>
<dbReference type="Proteomes" id="UP000265489">
    <property type="component" value="Unassembled WGS sequence"/>
</dbReference>
<dbReference type="GeneID" id="66580850"/>
<proteinExistence type="predicted"/>
<sequence>MSFNLRLSILIIALILAAVILRVLHKDMIPVKYSLLWAIGVILLIILSIWPNILVSLASLIGFQTISNMVTGVLFIILLFITISLTVIVSGQKKKITLLVQEVSILKNRVDDLENKKGEL</sequence>